<protein>
    <submittedName>
        <fullName evidence="1">Uncharacterized protein</fullName>
    </submittedName>
</protein>
<gene>
    <name evidence="1" type="ORF">PoB_002018700</name>
</gene>
<sequence length="95" mass="9877">MNKVGALVSSSKESVSRNGGNALSVSALLIPPCYATVTRHGLPPPAPTPVPIHTPVGGAASAARRCGMRVNTGACTSLLNAFSRDTDIWYRRTNS</sequence>
<keyword evidence="2" id="KW-1185">Reference proteome</keyword>
<organism evidence="1 2">
    <name type="scientific">Plakobranchus ocellatus</name>
    <dbReference type="NCBI Taxonomy" id="259542"/>
    <lineage>
        <taxon>Eukaryota</taxon>
        <taxon>Metazoa</taxon>
        <taxon>Spiralia</taxon>
        <taxon>Lophotrochozoa</taxon>
        <taxon>Mollusca</taxon>
        <taxon>Gastropoda</taxon>
        <taxon>Heterobranchia</taxon>
        <taxon>Euthyneura</taxon>
        <taxon>Panpulmonata</taxon>
        <taxon>Sacoglossa</taxon>
        <taxon>Placobranchoidea</taxon>
        <taxon>Plakobranchidae</taxon>
        <taxon>Plakobranchus</taxon>
    </lineage>
</organism>
<accession>A0AAV3ZGL6</accession>
<dbReference type="Proteomes" id="UP000735302">
    <property type="component" value="Unassembled WGS sequence"/>
</dbReference>
<comment type="caution">
    <text evidence="1">The sequence shown here is derived from an EMBL/GenBank/DDBJ whole genome shotgun (WGS) entry which is preliminary data.</text>
</comment>
<dbReference type="AlphaFoldDB" id="A0AAV3ZGL6"/>
<evidence type="ECO:0000313" key="1">
    <source>
        <dbReference type="EMBL" id="GFN93681.1"/>
    </source>
</evidence>
<evidence type="ECO:0000313" key="2">
    <source>
        <dbReference type="Proteomes" id="UP000735302"/>
    </source>
</evidence>
<name>A0AAV3ZGL6_9GAST</name>
<reference evidence="1 2" key="1">
    <citation type="journal article" date="2021" name="Elife">
        <title>Chloroplast acquisition without the gene transfer in kleptoplastic sea slugs, Plakobranchus ocellatus.</title>
        <authorList>
            <person name="Maeda T."/>
            <person name="Takahashi S."/>
            <person name="Yoshida T."/>
            <person name="Shimamura S."/>
            <person name="Takaki Y."/>
            <person name="Nagai Y."/>
            <person name="Toyoda A."/>
            <person name="Suzuki Y."/>
            <person name="Arimoto A."/>
            <person name="Ishii H."/>
            <person name="Satoh N."/>
            <person name="Nishiyama T."/>
            <person name="Hasebe M."/>
            <person name="Maruyama T."/>
            <person name="Minagawa J."/>
            <person name="Obokata J."/>
            <person name="Shigenobu S."/>
        </authorList>
    </citation>
    <scope>NUCLEOTIDE SEQUENCE [LARGE SCALE GENOMIC DNA]</scope>
</reference>
<dbReference type="EMBL" id="BLXT01002363">
    <property type="protein sequence ID" value="GFN93681.1"/>
    <property type="molecule type" value="Genomic_DNA"/>
</dbReference>
<proteinExistence type="predicted"/>